<dbReference type="AlphaFoldDB" id="A0A928BQ93"/>
<dbReference type="EMBL" id="SUYD01000002">
    <property type="protein sequence ID" value="MBE6265350.1"/>
    <property type="molecule type" value="Genomic_DNA"/>
</dbReference>
<sequence>MYTHDNHRIPFTGAQTFGLMLFVGVMFSACMDNDDLSSLLSESMPQEVVKTHLSFSFSRVNTPRTRMGEDIVQGQEEPEFRGIQDIKLFAHTVNDDNVEAWKEIVLTSAYPSENDVAQFYADVEVPLNTDKFRFYGEAKKAENALSSVNGKLVTPTFSVSGLNGLSFSLDTRWNTDNSTKAQALADYLTSIATKLNTEGLSTQYNKFIENTAGSSANVFALIRQLYANIEDNTKKTAVGGAITADGKATISDNTITFAELLDGYPVGMPDGTARVAWNSTNNKFEPNTSTSILFDGASLNSYVYPPSLYYYVESGIRTSSTIHMYGYGDWLYARQHGYAVEGVQDYDTSWKHFLDMYEYNSDEKVGIYSHSVALADEISYAVSRLDATIRANSSTLQDAAGRQVHFTASAFPITGILIGNQKQVDYQFEQTSTDNYIIYDTAMPDGMVLSTQTSPVNRTLVLESCAEDDANTTDKDERTVKIAVEFLNNSGFDFYGYKGEAANYPIISNGTKFYLLAELNPNDAEDSSAQDRVFKKGKVTSVDFVVSSFANAYNVVPDLRNPRLMLGMLANINWQTGIVIPPTEI</sequence>
<comment type="caution">
    <text evidence="1">The sequence shown here is derived from an EMBL/GenBank/DDBJ whole genome shotgun (WGS) entry which is preliminary data.</text>
</comment>
<accession>A0A928BQ93</accession>
<reference evidence="1" key="1">
    <citation type="submission" date="2019-04" db="EMBL/GenBank/DDBJ databases">
        <title>Evolution of Biomass-Degrading Anaerobic Consortia Revealed by Metagenomics.</title>
        <authorList>
            <person name="Peng X."/>
        </authorList>
    </citation>
    <scope>NUCLEOTIDE SEQUENCE</scope>
    <source>
        <strain evidence="1">SIG141</strain>
    </source>
</reference>
<proteinExistence type="predicted"/>
<dbReference type="Proteomes" id="UP000763088">
    <property type="component" value="Unassembled WGS sequence"/>
</dbReference>
<evidence type="ECO:0000313" key="1">
    <source>
        <dbReference type="EMBL" id="MBE6265350.1"/>
    </source>
</evidence>
<evidence type="ECO:0000313" key="2">
    <source>
        <dbReference type="Proteomes" id="UP000763088"/>
    </source>
</evidence>
<name>A0A928BQ93_XYLRU</name>
<organism evidence="1 2">
    <name type="scientific">Xylanibacter ruminicola</name>
    <name type="common">Prevotella ruminicola</name>
    <dbReference type="NCBI Taxonomy" id="839"/>
    <lineage>
        <taxon>Bacteria</taxon>
        <taxon>Pseudomonadati</taxon>
        <taxon>Bacteroidota</taxon>
        <taxon>Bacteroidia</taxon>
        <taxon>Bacteroidales</taxon>
        <taxon>Prevotellaceae</taxon>
        <taxon>Xylanibacter</taxon>
    </lineage>
</organism>
<gene>
    <name evidence="1" type="ORF">E7102_02585</name>
</gene>
<protein>
    <submittedName>
        <fullName evidence="1">Uncharacterized protein</fullName>
    </submittedName>
</protein>